<gene>
    <name evidence="3" type="ORF">HUE57_06835</name>
</gene>
<reference evidence="3 4" key="1">
    <citation type="submission" date="2020-05" db="EMBL/GenBank/DDBJ databases">
        <title>Horizontal transmission and recombination maintain forever young bacterial symbiont genomes.</title>
        <authorList>
            <person name="Russell S.L."/>
            <person name="Pepper-Tunick E."/>
            <person name="Svedberg J."/>
            <person name="Byrne A."/>
            <person name="Ruelas Castillo J."/>
            <person name="Vollmers C."/>
            <person name="Beinart R.A."/>
            <person name="Corbett-Detig R."/>
        </authorList>
    </citation>
    <scope>NUCLEOTIDE SEQUENCE [LARGE SCALE GENOMIC DNA]</scope>
    <source>
        <strain evidence="3">Santa_Monica_outfall</strain>
    </source>
</reference>
<dbReference type="Gene3D" id="1.10.3210.10">
    <property type="entry name" value="Hypothetical protein af1432"/>
    <property type="match status" value="1"/>
</dbReference>
<dbReference type="KEGG" id="rev:HUE57_06835"/>
<evidence type="ECO:0000313" key="3">
    <source>
        <dbReference type="EMBL" id="QKQ26032.1"/>
    </source>
</evidence>
<dbReference type="AlphaFoldDB" id="A0A6N0HUF4"/>
<sequence>MSTKLLAEDMALFQRLLPIRDLPPTTIADLAEKVAVFEYPEKRPLFKLGDQDGESYYLLSGEVELEGGGVYEVISAGSGAALLPLAHDMPRAVTATTRGTVRFFHINNNLLEIAMAGDSSGGMEVEEISDEDETVESQLFLEIYREYMEGTLQLPTLPELALRVRRAVNDPEKSLADVAKIIQSDQAITGRLIEVANSPIYRSEVSANSCMAAIRRLGLDNTRDLVTTFAMKQLFKADNKVLAKRMKELWSHSTHVAAISAVLADMTPSLNADRALLAGLIHDIGVLAIYGYVAERPELLSNEQELDDAVEHLRGQVGAMVLRKWFFASDLVTVVLEAENYDYDSEFGPDYADVVLVSQLHSYFGTPKASGLPPLFERPAFGKLPLSQLGPEKSIEALKEARKNIDEMRRLLGG</sequence>
<dbReference type="InterPro" id="IPR013976">
    <property type="entry name" value="HDOD"/>
</dbReference>
<name>A0A6N0HUF4_9GAMM</name>
<dbReference type="Gene3D" id="2.60.120.10">
    <property type="entry name" value="Jelly Rolls"/>
    <property type="match status" value="1"/>
</dbReference>
<dbReference type="Proteomes" id="UP000509658">
    <property type="component" value="Chromosome"/>
</dbReference>
<evidence type="ECO:0000259" key="1">
    <source>
        <dbReference type="PROSITE" id="PS50042"/>
    </source>
</evidence>
<dbReference type="Pfam" id="PF08668">
    <property type="entry name" value="HDOD"/>
    <property type="match status" value="1"/>
</dbReference>
<dbReference type="CDD" id="cd00077">
    <property type="entry name" value="HDc"/>
    <property type="match status" value="1"/>
</dbReference>
<dbReference type="InterPro" id="IPR014710">
    <property type="entry name" value="RmlC-like_jellyroll"/>
</dbReference>
<dbReference type="InterPro" id="IPR000595">
    <property type="entry name" value="cNMP-bd_dom"/>
</dbReference>
<keyword evidence="4" id="KW-1185">Reference proteome</keyword>
<evidence type="ECO:0000313" key="4">
    <source>
        <dbReference type="Proteomes" id="UP000509658"/>
    </source>
</evidence>
<dbReference type="InterPro" id="IPR003607">
    <property type="entry name" value="HD/PDEase_dom"/>
</dbReference>
<dbReference type="EMBL" id="CP054491">
    <property type="protein sequence ID" value="QKQ26032.1"/>
    <property type="molecule type" value="Genomic_DNA"/>
</dbReference>
<dbReference type="SUPFAM" id="SSF109604">
    <property type="entry name" value="HD-domain/PDEase-like"/>
    <property type="match status" value="1"/>
</dbReference>
<dbReference type="InterPro" id="IPR052340">
    <property type="entry name" value="RNase_Y/CdgJ"/>
</dbReference>
<proteinExistence type="predicted"/>
<dbReference type="PANTHER" id="PTHR33525:SF3">
    <property type="entry name" value="RIBONUCLEASE Y"/>
    <property type="match status" value="1"/>
</dbReference>
<feature type="domain" description="Cyclic nucleotide-binding" evidence="1">
    <location>
        <begin position="18"/>
        <end position="112"/>
    </location>
</feature>
<feature type="domain" description="HDOD" evidence="2">
    <location>
        <begin position="154"/>
        <end position="341"/>
    </location>
</feature>
<evidence type="ECO:0000259" key="2">
    <source>
        <dbReference type="PROSITE" id="PS51833"/>
    </source>
</evidence>
<organism evidence="3 4">
    <name type="scientific">Candidatus Reidiella endopervernicosa</name>
    <dbReference type="NCBI Taxonomy" id="2738883"/>
    <lineage>
        <taxon>Bacteria</taxon>
        <taxon>Pseudomonadati</taxon>
        <taxon>Pseudomonadota</taxon>
        <taxon>Gammaproteobacteria</taxon>
        <taxon>Candidatus Reidiella</taxon>
    </lineage>
</organism>
<dbReference type="RefSeq" id="WP_078485209.1">
    <property type="nucleotide sequence ID" value="NZ_CP054491.1"/>
</dbReference>
<protein>
    <submittedName>
        <fullName evidence="3">HDOD domain-containing protein</fullName>
    </submittedName>
</protein>
<dbReference type="PANTHER" id="PTHR33525">
    <property type="match status" value="1"/>
</dbReference>
<dbReference type="PROSITE" id="PS51833">
    <property type="entry name" value="HDOD"/>
    <property type="match status" value="1"/>
</dbReference>
<dbReference type="PROSITE" id="PS50042">
    <property type="entry name" value="CNMP_BINDING_3"/>
    <property type="match status" value="1"/>
</dbReference>
<dbReference type="InterPro" id="IPR018490">
    <property type="entry name" value="cNMP-bd_dom_sf"/>
</dbReference>
<accession>A0A6N0HUF4</accession>
<dbReference type="SUPFAM" id="SSF51206">
    <property type="entry name" value="cAMP-binding domain-like"/>
    <property type="match status" value="1"/>
</dbReference>